<gene>
    <name evidence="1" type="ORF">Vau01_071280</name>
</gene>
<evidence type="ECO:0000313" key="1">
    <source>
        <dbReference type="EMBL" id="GIJ59612.1"/>
    </source>
</evidence>
<sequence length="76" mass="8447">MGFAVHSVVMSSSGAGQFYWCVKHSRVESDANICPAVERLGPYDTEAEAARALDRVAERNAVWDAEDERWHGEPQP</sequence>
<evidence type="ECO:0008006" key="3">
    <source>
        <dbReference type="Google" id="ProtNLM"/>
    </source>
</evidence>
<name>A0A8J3Z9H4_9ACTN</name>
<comment type="caution">
    <text evidence="1">The sequence shown here is derived from an EMBL/GenBank/DDBJ whole genome shotgun (WGS) entry which is preliminary data.</text>
</comment>
<dbReference type="Proteomes" id="UP000612585">
    <property type="component" value="Unassembled WGS sequence"/>
</dbReference>
<accession>A0A8J3Z9H4</accession>
<protein>
    <recommendedName>
        <fullName evidence="3">SPOR domain-containing protein</fullName>
    </recommendedName>
</protein>
<evidence type="ECO:0000313" key="2">
    <source>
        <dbReference type="Proteomes" id="UP000612585"/>
    </source>
</evidence>
<dbReference type="AlphaFoldDB" id="A0A8J3Z9H4"/>
<proteinExistence type="predicted"/>
<keyword evidence="2" id="KW-1185">Reference proteome</keyword>
<reference evidence="1" key="1">
    <citation type="submission" date="2021-01" db="EMBL/GenBank/DDBJ databases">
        <title>Whole genome shotgun sequence of Virgisporangium aurantiacum NBRC 16421.</title>
        <authorList>
            <person name="Komaki H."/>
            <person name="Tamura T."/>
        </authorList>
    </citation>
    <scope>NUCLEOTIDE SEQUENCE</scope>
    <source>
        <strain evidence="1">NBRC 16421</strain>
    </source>
</reference>
<organism evidence="1 2">
    <name type="scientific">Virgisporangium aurantiacum</name>
    <dbReference type="NCBI Taxonomy" id="175570"/>
    <lineage>
        <taxon>Bacteria</taxon>
        <taxon>Bacillati</taxon>
        <taxon>Actinomycetota</taxon>
        <taxon>Actinomycetes</taxon>
        <taxon>Micromonosporales</taxon>
        <taxon>Micromonosporaceae</taxon>
        <taxon>Virgisporangium</taxon>
    </lineage>
</organism>
<dbReference type="EMBL" id="BOPG01000047">
    <property type="protein sequence ID" value="GIJ59612.1"/>
    <property type="molecule type" value="Genomic_DNA"/>
</dbReference>